<dbReference type="Pfam" id="PF00125">
    <property type="entry name" value="Histone"/>
    <property type="match status" value="1"/>
</dbReference>
<evidence type="ECO:0000256" key="3">
    <source>
        <dbReference type="ARBA" id="ARBA00004496"/>
    </source>
</evidence>
<keyword evidence="17" id="KW-1185">Reference proteome</keyword>
<comment type="subcellular location">
    <subcellularLocation>
        <location evidence="2">Chromosome</location>
    </subcellularLocation>
    <subcellularLocation>
        <location evidence="3">Cytoplasm</location>
    </subcellularLocation>
    <subcellularLocation>
        <location evidence="1">Nucleus</location>
    </subcellularLocation>
</comment>
<dbReference type="Pfam" id="PF19256">
    <property type="entry name" value="LAIKA"/>
    <property type="match status" value="1"/>
</dbReference>
<keyword evidence="10" id="KW-0539">Nucleus</keyword>
<dbReference type="PANTHER" id="PTHR14304:SF12">
    <property type="entry name" value="CELL CYCLE AND APOPTOSIS REGULATOR PROTEIN 2"/>
    <property type="match status" value="1"/>
</dbReference>
<dbReference type="GO" id="GO:0005737">
    <property type="term" value="C:cytoplasm"/>
    <property type="evidence" value="ECO:0007669"/>
    <property type="project" value="UniProtKB-SubCell"/>
</dbReference>
<dbReference type="PRINTS" id="PR00620">
    <property type="entry name" value="HISTONEH2A"/>
</dbReference>
<comment type="similarity">
    <text evidence="4">Belongs to the histone H2A family.</text>
</comment>
<dbReference type="GO" id="GO:0003677">
    <property type="term" value="F:DNA binding"/>
    <property type="evidence" value="ECO:0007669"/>
    <property type="project" value="UniProtKB-KW"/>
</dbReference>
<evidence type="ECO:0000313" key="17">
    <source>
        <dbReference type="Proteomes" id="UP001239994"/>
    </source>
</evidence>
<evidence type="ECO:0000256" key="2">
    <source>
        <dbReference type="ARBA" id="ARBA00004286"/>
    </source>
</evidence>
<dbReference type="EMBL" id="JAROKS010000010">
    <property type="protein sequence ID" value="KAK1800849.1"/>
    <property type="molecule type" value="Genomic_DNA"/>
</dbReference>
<sequence>MRQRVFTGVVTQLQDHHGMVDQEVRFPMSVVVGRVPLLGEKVLVKAVQDPLQPVSWTAQRVQALNGQPFKSPPPLLPSMSTNMKPGILGNKPQPLLKSPKIPPLIPSMQSNPGGMHQMPHHQQLPWTPPFDGWGVGNRKRHNEVVGGRRGGRWEEGGTPWSSDSTHLKRRRWRAPAEEEMPRRSSSVVSQSAPLFSRFPRDSQACGTLELRRRYPHLHAPATLFHLQLCWPESFPPRQPLPLARSCLYHMGPSQPPGDTAAPKSDRDDTSFSVKVMLLSMPGMEDFYAQCCSGTEDGQAHGDTVHPTTLFKFLLLERNGELELPGGLWSSKVDGSSPGKDSSALLRTAVRCVKEQTALDLTACTQWHKMAELRLLSGDKMETVVIFMPDVWNLVQTAEEWAKSREEQKADEPPLPDTPALVVQPSAGLGLSVISLSSLLGPQSSPTCGTFEVCLASELFSEMLQRDFGLQLYHSLCSLPQGPSAHRPNTKLEENDAPLKDEPDKADKQAKKKASDDGKKKTKEECQEGEEVIVKEELDQPECHTENRRENKSQEGGDEDLASGISDSPSLKDNDGPLGQCEELPRKVLLSWVFFDRLLIGHLREQDMQDILLSLGLYLAPAQAQNLVRKASVGGRCLYRKLCSRWVDPDEVDRDLSAEGNKGLLPSTPTKERGSTRRSTGSMNSDVVAYKGSILNVPNLLQSLESSKAAQHELERQLASLQAQLGTVKPQPFEFYFCQQAPVVREGKETGEAAEAKRVSQQQEQLKSSLEEAESLNRTYEKSLKENAGHMLAVIEKMQMMIDQAGGKAGKDSGKTKAKAVSRSQRAGLQAGAFVPFPVGRIHRHLKTRTTSHGRVGATAAVYSAAILEYLTAEVLELAGNASKDLKVKRITPRHLQLAIRGDEELDSLIKATIAGGERRLKTPALLRL</sequence>
<organism evidence="16 17">
    <name type="scientific">Electrophorus voltai</name>
    <dbReference type="NCBI Taxonomy" id="2609070"/>
    <lineage>
        <taxon>Eukaryota</taxon>
        <taxon>Metazoa</taxon>
        <taxon>Chordata</taxon>
        <taxon>Craniata</taxon>
        <taxon>Vertebrata</taxon>
        <taxon>Euteleostomi</taxon>
        <taxon>Actinopterygii</taxon>
        <taxon>Neopterygii</taxon>
        <taxon>Teleostei</taxon>
        <taxon>Ostariophysi</taxon>
        <taxon>Gymnotiformes</taxon>
        <taxon>Gymnotoidei</taxon>
        <taxon>Gymnotidae</taxon>
        <taxon>Electrophorus</taxon>
    </lineage>
</organism>
<dbReference type="SMART" id="SM00414">
    <property type="entry name" value="H2A"/>
    <property type="match status" value="1"/>
</dbReference>
<keyword evidence="9" id="KW-0238">DNA-binding</keyword>
<dbReference type="CDD" id="cd00074">
    <property type="entry name" value="HFD_H2A"/>
    <property type="match status" value="1"/>
</dbReference>
<dbReference type="GO" id="GO:0000786">
    <property type="term" value="C:nucleosome"/>
    <property type="evidence" value="ECO:0007669"/>
    <property type="project" value="UniProtKB-KW"/>
</dbReference>
<comment type="caution">
    <text evidence="16">The sequence shown here is derived from an EMBL/GenBank/DDBJ whole genome shotgun (WGS) entry which is preliminary data.</text>
</comment>
<evidence type="ECO:0000256" key="8">
    <source>
        <dbReference type="ARBA" id="ARBA00023054"/>
    </source>
</evidence>
<keyword evidence="8 13" id="KW-0175">Coiled coil</keyword>
<evidence type="ECO:0000256" key="11">
    <source>
        <dbReference type="ARBA" id="ARBA00023269"/>
    </source>
</evidence>
<evidence type="ECO:0000256" key="13">
    <source>
        <dbReference type="SAM" id="Coils"/>
    </source>
</evidence>
<dbReference type="AlphaFoldDB" id="A0AAD8ZK13"/>
<evidence type="ECO:0000256" key="1">
    <source>
        <dbReference type="ARBA" id="ARBA00004123"/>
    </source>
</evidence>
<name>A0AAD8ZK13_9TELE</name>
<accession>A0AAD8ZK13</accession>
<feature type="region of interest" description="Disordered" evidence="14">
    <location>
        <begin position="142"/>
        <end position="188"/>
    </location>
</feature>
<feature type="region of interest" description="Disordered" evidence="14">
    <location>
        <begin position="481"/>
        <end position="578"/>
    </location>
</feature>
<dbReference type="Gene3D" id="1.10.20.10">
    <property type="entry name" value="Histone, subunit A"/>
    <property type="match status" value="1"/>
</dbReference>
<feature type="coiled-coil region" evidence="13">
    <location>
        <begin position="752"/>
        <end position="785"/>
    </location>
</feature>
<evidence type="ECO:0000256" key="5">
    <source>
        <dbReference type="ARBA" id="ARBA00022454"/>
    </source>
</evidence>
<feature type="domain" description="DBC1/CARP1 catalytically inactive NUDIX hydrolase" evidence="15">
    <location>
        <begin position="303"/>
        <end position="426"/>
    </location>
</feature>
<protein>
    <recommendedName>
        <fullName evidence="15">DBC1/CARP1 catalytically inactive NUDIX hydrolase domain-containing protein</fullName>
    </recommendedName>
</protein>
<evidence type="ECO:0000256" key="14">
    <source>
        <dbReference type="SAM" id="MobiDB-lite"/>
    </source>
</evidence>
<dbReference type="InterPro" id="IPR025223">
    <property type="entry name" value="S1-like_RNA-bd_dom"/>
</dbReference>
<dbReference type="FunFam" id="1.10.20.10:FF:000005">
    <property type="entry name" value="Histone H2A"/>
    <property type="match status" value="1"/>
</dbReference>
<comment type="subunit">
    <text evidence="12">The nucleosome is a histone octamer containing two molecules each of H2A, H2B, H3 and H4 assembled in one H3-H4 heterotetramer and two H2A-H2B heterodimers. The octamer wraps approximately 147 bp of DNA. H2A or its variant H2AZ1 forms a heterodimer with H2B.</text>
</comment>
<dbReference type="SUPFAM" id="SSF47113">
    <property type="entry name" value="Histone-fold"/>
    <property type="match status" value="1"/>
</dbReference>
<dbReference type="InterPro" id="IPR045353">
    <property type="entry name" value="LAIKA"/>
</dbReference>
<dbReference type="GO" id="GO:0046982">
    <property type="term" value="F:protein heterodimerization activity"/>
    <property type="evidence" value="ECO:0007669"/>
    <property type="project" value="InterPro"/>
</dbReference>
<dbReference type="InterPro" id="IPR002119">
    <property type="entry name" value="Histone_H2A"/>
</dbReference>
<dbReference type="GO" id="GO:0006355">
    <property type="term" value="P:regulation of DNA-templated transcription"/>
    <property type="evidence" value="ECO:0007669"/>
    <property type="project" value="InterPro"/>
</dbReference>
<keyword evidence="5" id="KW-0158">Chromosome</keyword>
<evidence type="ECO:0000313" key="16">
    <source>
        <dbReference type="EMBL" id="KAK1800849.1"/>
    </source>
</evidence>
<dbReference type="Proteomes" id="UP001239994">
    <property type="component" value="Unassembled WGS sequence"/>
</dbReference>
<dbReference type="InterPro" id="IPR025224">
    <property type="entry name" value="CCAR1/CCAR2"/>
</dbReference>
<evidence type="ECO:0000256" key="12">
    <source>
        <dbReference type="ARBA" id="ARBA00063739"/>
    </source>
</evidence>
<evidence type="ECO:0000256" key="7">
    <source>
        <dbReference type="ARBA" id="ARBA00022553"/>
    </source>
</evidence>
<evidence type="ECO:0000256" key="9">
    <source>
        <dbReference type="ARBA" id="ARBA00023125"/>
    </source>
</evidence>
<dbReference type="Pfam" id="PF14443">
    <property type="entry name" value="DBC1"/>
    <property type="match status" value="1"/>
</dbReference>
<dbReference type="InterPro" id="IPR025954">
    <property type="entry name" value="DBC1/CARP1_inactive_NUDIX"/>
</dbReference>
<dbReference type="GO" id="GO:0005634">
    <property type="term" value="C:nucleus"/>
    <property type="evidence" value="ECO:0007669"/>
    <property type="project" value="UniProtKB-SubCell"/>
</dbReference>
<evidence type="ECO:0000256" key="6">
    <source>
        <dbReference type="ARBA" id="ARBA00022490"/>
    </source>
</evidence>
<dbReference type="GO" id="GO:0030527">
    <property type="term" value="F:structural constituent of chromatin"/>
    <property type="evidence" value="ECO:0007669"/>
    <property type="project" value="InterPro"/>
</dbReference>
<dbReference type="InterPro" id="IPR009072">
    <property type="entry name" value="Histone-fold"/>
</dbReference>
<dbReference type="SMART" id="SM01122">
    <property type="entry name" value="DBC1"/>
    <property type="match status" value="1"/>
</dbReference>
<gene>
    <name evidence="16" type="ORF">P4O66_006030</name>
</gene>
<dbReference type="PANTHER" id="PTHR14304">
    <property type="entry name" value="CELL DIVISION CYCLE AND APOPTOSIS REGULATOR PROTEIN"/>
    <property type="match status" value="1"/>
</dbReference>
<reference evidence="16" key="1">
    <citation type="submission" date="2023-03" db="EMBL/GenBank/DDBJ databases">
        <title>Electrophorus voltai genome.</title>
        <authorList>
            <person name="Bian C."/>
        </authorList>
    </citation>
    <scope>NUCLEOTIDE SEQUENCE</scope>
    <source>
        <strain evidence="16">CB-2022</strain>
        <tissue evidence="16">Muscle</tissue>
    </source>
</reference>
<keyword evidence="6" id="KW-0963">Cytoplasm</keyword>
<evidence type="ECO:0000256" key="10">
    <source>
        <dbReference type="ARBA" id="ARBA00023242"/>
    </source>
</evidence>
<evidence type="ECO:0000256" key="4">
    <source>
        <dbReference type="ARBA" id="ARBA00010691"/>
    </source>
</evidence>
<feature type="compositionally biased region" description="Basic and acidic residues" evidence="14">
    <location>
        <begin position="489"/>
        <end position="554"/>
    </location>
</feature>
<keyword evidence="11" id="KW-0544">Nucleosome core</keyword>
<dbReference type="InterPro" id="IPR007125">
    <property type="entry name" value="H2A/H2B/H3"/>
</dbReference>
<proteinExistence type="inferred from homology"/>
<dbReference type="Pfam" id="PF14444">
    <property type="entry name" value="S1-like"/>
    <property type="match status" value="1"/>
</dbReference>
<evidence type="ECO:0000259" key="15">
    <source>
        <dbReference type="SMART" id="SM01122"/>
    </source>
</evidence>
<feature type="region of interest" description="Disordered" evidence="14">
    <location>
        <begin position="656"/>
        <end position="682"/>
    </location>
</feature>
<keyword evidence="7" id="KW-0597">Phosphoprotein</keyword>